<dbReference type="Proteomes" id="UP000008064">
    <property type="component" value="Unassembled WGS sequence"/>
</dbReference>
<keyword evidence="7" id="KW-0503">Monooxygenase</keyword>
<gene>
    <name evidence="8" type="ORF">SERLADRAFT_459680</name>
</gene>
<reference evidence="8" key="1">
    <citation type="submission" date="2011-04" db="EMBL/GenBank/DDBJ databases">
        <title>Evolution of plant cell wall degrading machinery underlies the functional diversity of forest fungi.</title>
        <authorList>
            <consortium name="US DOE Joint Genome Institute (JGI-PGF)"/>
            <person name="Eastwood D.C."/>
            <person name="Floudas D."/>
            <person name="Binder M."/>
            <person name="Majcherczyk A."/>
            <person name="Schneider P."/>
            <person name="Aerts A."/>
            <person name="Asiegbu F.O."/>
            <person name="Baker S.E."/>
            <person name="Barry K."/>
            <person name="Bendiksby M."/>
            <person name="Blumentritt M."/>
            <person name="Coutinho P.M."/>
            <person name="Cullen D."/>
            <person name="Cullen D."/>
            <person name="Gathman A."/>
            <person name="Goodell B."/>
            <person name="Henrissat B."/>
            <person name="Ihrmark K."/>
            <person name="Kauserud H."/>
            <person name="Kohler A."/>
            <person name="LaButti K."/>
            <person name="Lapidus A."/>
            <person name="Lavin J.L."/>
            <person name="Lee Y.-H."/>
            <person name="Lindquist E."/>
            <person name="Lilly W."/>
            <person name="Lucas S."/>
            <person name="Morin E."/>
            <person name="Murat C."/>
            <person name="Oguiza J.A."/>
            <person name="Park J."/>
            <person name="Pisabarro A.G."/>
            <person name="Riley R."/>
            <person name="Rosling A."/>
            <person name="Salamov A."/>
            <person name="Schmidt O."/>
            <person name="Schmutz J."/>
            <person name="Skrede I."/>
            <person name="Stenlid J."/>
            <person name="Wiebenga A."/>
            <person name="Xie X."/>
            <person name="Kues U."/>
            <person name="Hibbett D.S."/>
            <person name="Hoffmeister D."/>
            <person name="Hogberg N."/>
            <person name="Martin F."/>
            <person name="Grigoriev I.V."/>
            <person name="Watkinson S.C."/>
        </authorList>
    </citation>
    <scope>NUCLEOTIDE SEQUENCE</scope>
    <source>
        <strain evidence="8">S7.9</strain>
    </source>
</reference>
<dbReference type="RefSeq" id="XP_007315037.1">
    <property type="nucleotide sequence ID" value="XM_007314975.1"/>
</dbReference>
<evidence type="ECO:0000256" key="4">
    <source>
        <dbReference type="ARBA" id="ARBA00022723"/>
    </source>
</evidence>
<dbReference type="GO" id="GO:0020037">
    <property type="term" value="F:heme binding"/>
    <property type="evidence" value="ECO:0007669"/>
    <property type="project" value="InterPro"/>
</dbReference>
<dbReference type="KEGG" id="sla:SERLADRAFT_459680"/>
<dbReference type="PROSITE" id="PS00086">
    <property type="entry name" value="CYTOCHROME_P450"/>
    <property type="match status" value="1"/>
</dbReference>
<comment type="cofactor">
    <cofactor evidence="1 6">
        <name>heme</name>
        <dbReference type="ChEBI" id="CHEBI:30413"/>
    </cofactor>
</comment>
<dbReference type="OrthoDB" id="3366823at2759"/>
<feature type="binding site" description="axial binding residue" evidence="6">
    <location>
        <position position="476"/>
    </location>
    <ligand>
        <name>heme</name>
        <dbReference type="ChEBI" id="CHEBI:30413"/>
    </ligand>
    <ligandPart>
        <name>Fe</name>
        <dbReference type="ChEBI" id="CHEBI:18248"/>
    </ligandPart>
</feature>
<evidence type="ECO:0000256" key="2">
    <source>
        <dbReference type="ARBA" id="ARBA00010617"/>
    </source>
</evidence>
<evidence type="ECO:0000256" key="7">
    <source>
        <dbReference type="RuleBase" id="RU000461"/>
    </source>
</evidence>
<dbReference type="InterPro" id="IPR001128">
    <property type="entry name" value="Cyt_P450"/>
</dbReference>
<dbReference type="HOGENOM" id="CLU_018012_5_1_1"/>
<evidence type="ECO:0008006" key="9">
    <source>
        <dbReference type="Google" id="ProtNLM"/>
    </source>
</evidence>
<dbReference type="InterPro" id="IPR002403">
    <property type="entry name" value="Cyt_P450_E_grp-IV"/>
</dbReference>
<dbReference type="Pfam" id="PF00067">
    <property type="entry name" value="p450"/>
    <property type="match status" value="1"/>
</dbReference>
<dbReference type="GO" id="GO:0016705">
    <property type="term" value="F:oxidoreductase activity, acting on paired donors, with incorporation or reduction of molecular oxygen"/>
    <property type="evidence" value="ECO:0007669"/>
    <property type="project" value="InterPro"/>
</dbReference>
<keyword evidence="4 6" id="KW-0479">Metal-binding</keyword>
<dbReference type="GO" id="GO:0005506">
    <property type="term" value="F:iron ion binding"/>
    <property type="evidence" value="ECO:0007669"/>
    <property type="project" value="InterPro"/>
</dbReference>
<sequence length="551" mass="62110">MLLPSPAALPEAANSFFPSWYAKALPVLVISYIAFSKLFSSNNPKEPGRPPVAPSLIPWLGSALSMGLDTDSFLLKNARRFGPAFFVDVIGVRFLYVVARDPVKWALKRPKDVSIRNVEYDSLQAIFDLSEEAAATETSTAIAFKTLSRDCAKWGVQPTVMAFNSVFRRAVEEFKDKFTVEERRSGKVAGLDHIFLPLIYRAFSQSSLGMSYPGESHWKDHNDFHDAFPVLFSGLPKSWVSTGVKARKHLSSIIHKLLIDHLETPDPESDSSPIFMKILAKVLNQLPDMAMEDAAKMVNLYMFAGDNVGLAAFWIMSHAVGHAGLYKRLKDEVDGIWREYRINKPTTVDSDGNEKKTEFYDMLNDLEILDKAFPLLNSVFKEMLRFHGKQMFVRRAESDVLLPAPTDEDPDRKVLVKKGENIILYMRFTHHDENVFKDPHTFIPERFLATGGKDAGEIDESKSGFMIPFGFGTTVCPGRYLASFEIKTVVLTLIHAFDLEYVGLTGLSRFLGFQGHNMDKPICRQNLATFGTPLSMPFGDMKLRFNVREDY</sequence>
<evidence type="ECO:0000256" key="1">
    <source>
        <dbReference type="ARBA" id="ARBA00001971"/>
    </source>
</evidence>
<comment type="similarity">
    <text evidence="2 7">Belongs to the cytochrome P450 family.</text>
</comment>
<dbReference type="InterPro" id="IPR017972">
    <property type="entry name" value="Cyt_P450_CS"/>
</dbReference>
<proteinExistence type="inferred from homology"/>
<dbReference type="SUPFAM" id="SSF48264">
    <property type="entry name" value="Cytochrome P450"/>
    <property type="match status" value="1"/>
</dbReference>
<evidence type="ECO:0000256" key="5">
    <source>
        <dbReference type="ARBA" id="ARBA00023004"/>
    </source>
</evidence>
<dbReference type="AlphaFoldDB" id="F8NKW9"/>
<dbReference type="InterPro" id="IPR050529">
    <property type="entry name" value="CYP450_sterol_14alpha_dmase"/>
</dbReference>
<evidence type="ECO:0000256" key="6">
    <source>
        <dbReference type="PIRSR" id="PIRSR602403-1"/>
    </source>
</evidence>
<keyword evidence="5 6" id="KW-0408">Iron</keyword>
<dbReference type="InterPro" id="IPR036396">
    <property type="entry name" value="Cyt_P450_sf"/>
</dbReference>
<keyword evidence="7" id="KW-0560">Oxidoreductase</keyword>
<dbReference type="Gene3D" id="1.10.630.10">
    <property type="entry name" value="Cytochrome P450"/>
    <property type="match status" value="1"/>
</dbReference>
<keyword evidence="3 6" id="KW-0349">Heme</keyword>
<dbReference type="PRINTS" id="PR00465">
    <property type="entry name" value="EP450IV"/>
</dbReference>
<accession>F8NKW9</accession>
<dbReference type="PANTHER" id="PTHR24304:SF2">
    <property type="entry name" value="24-HYDROXYCHOLESTEROL 7-ALPHA-HYDROXYLASE"/>
    <property type="match status" value="1"/>
</dbReference>
<dbReference type="PANTHER" id="PTHR24304">
    <property type="entry name" value="CYTOCHROME P450 FAMILY 7"/>
    <property type="match status" value="1"/>
</dbReference>
<name>F8NKW9_SERL9</name>
<protein>
    <recommendedName>
        <fullName evidence="9">Cytochrome P450</fullName>
    </recommendedName>
</protein>
<organism>
    <name type="scientific">Serpula lacrymans var. lacrymans (strain S7.9)</name>
    <name type="common">Dry rot fungus</name>
    <dbReference type="NCBI Taxonomy" id="578457"/>
    <lineage>
        <taxon>Eukaryota</taxon>
        <taxon>Fungi</taxon>
        <taxon>Dikarya</taxon>
        <taxon>Basidiomycota</taxon>
        <taxon>Agaricomycotina</taxon>
        <taxon>Agaricomycetes</taxon>
        <taxon>Agaricomycetidae</taxon>
        <taxon>Boletales</taxon>
        <taxon>Coniophorineae</taxon>
        <taxon>Serpulaceae</taxon>
        <taxon>Serpula</taxon>
    </lineage>
</organism>
<dbReference type="GO" id="GO:0008395">
    <property type="term" value="F:steroid hydroxylase activity"/>
    <property type="evidence" value="ECO:0007669"/>
    <property type="project" value="TreeGrafter"/>
</dbReference>
<dbReference type="GeneID" id="18817945"/>
<evidence type="ECO:0000256" key="3">
    <source>
        <dbReference type="ARBA" id="ARBA00022617"/>
    </source>
</evidence>
<evidence type="ECO:0000313" key="8">
    <source>
        <dbReference type="EMBL" id="EGO28838.1"/>
    </source>
</evidence>
<dbReference type="EMBL" id="GL945430">
    <property type="protein sequence ID" value="EGO28838.1"/>
    <property type="molecule type" value="Genomic_DNA"/>
</dbReference>